<evidence type="ECO:0000259" key="4">
    <source>
        <dbReference type="SMART" id="SM00331"/>
    </source>
</evidence>
<feature type="transmembrane region" description="Helical" evidence="3">
    <location>
        <begin position="356"/>
        <end position="376"/>
    </location>
</feature>
<proteinExistence type="predicted"/>
<keyword evidence="3" id="KW-1133">Transmembrane helix</keyword>
<reference evidence="6" key="1">
    <citation type="journal article" date="2019" name="Int. J. Syst. Evol. Microbiol.">
        <title>The Global Catalogue of Microorganisms (GCM) 10K type strain sequencing project: providing services to taxonomists for standard genome sequencing and annotation.</title>
        <authorList>
            <consortium name="The Broad Institute Genomics Platform"/>
            <consortium name="The Broad Institute Genome Sequencing Center for Infectious Disease"/>
            <person name="Wu L."/>
            <person name="Ma J."/>
        </authorList>
    </citation>
    <scope>NUCLEOTIDE SEQUENCE [LARGE SCALE GENOMIC DNA]</scope>
    <source>
        <strain evidence="6">CGMCC 1.10832</strain>
    </source>
</reference>
<comment type="caution">
    <text evidence="5">The sequence shown here is derived from an EMBL/GenBank/DDBJ whole genome shotgun (WGS) entry which is preliminary data.</text>
</comment>
<dbReference type="SUPFAM" id="SSF81606">
    <property type="entry name" value="PP2C-like"/>
    <property type="match status" value="1"/>
</dbReference>
<dbReference type="SMART" id="SM00028">
    <property type="entry name" value="TPR"/>
    <property type="match status" value="6"/>
</dbReference>
<dbReference type="InterPro" id="IPR011990">
    <property type="entry name" value="TPR-like_helical_dom_sf"/>
</dbReference>
<feature type="repeat" description="TPR" evidence="2">
    <location>
        <begin position="79"/>
        <end position="112"/>
    </location>
</feature>
<dbReference type="Pfam" id="PF07228">
    <property type="entry name" value="SpoIIE"/>
    <property type="match status" value="1"/>
</dbReference>
<dbReference type="RefSeq" id="WP_188461462.1">
    <property type="nucleotide sequence ID" value="NZ_BAABHU010000003.1"/>
</dbReference>
<dbReference type="InterPro" id="IPR036457">
    <property type="entry name" value="PPM-type-like_dom_sf"/>
</dbReference>
<dbReference type="InterPro" id="IPR052016">
    <property type="entry name" value="Bact_Sigma-Reg"/>
</dbReference>
<dbReference type="Proteomes" id="UP000636010">
    <property type="component" value="Unassembled WGS sequence"/>
</dbReference>
<dbReference type="Gene3D" id="3.60.40.10">
    <property type="entry name" value="PPM-type phosphatase domain"/>
    <property type="match status" value="1"/>
</dbReference>
<evidence type="ECO:0000313" key="6">
    <source>
        <dbReference type="Proteomes" id="UP000636010"/>
    </source>
</evidence>
<accession>A0ABQ1LVA8</accession>
<dbReference type="PROSITE" id="PS50005">
    <property type="entry name" value="TPR"/>
    <property type="match status" value="2"/>
</dbReference>
<evidence type="ECO:0000256" key="1">
    <source>
        <dbReference type="ARBA" id="ARBA00022801"/>
    </source>
</evidence>
<feature type="domain" description="PPM-type phosphatase" evidence="4">
    <location>
        <begin position="454"/>
        <end position="678"/>
    </location>
</feature>
<dbReference type="Pfam" id="PF13374">
    <property type="entry name" value="TPR_10"/>
    <property type="match status" value="1"/>
</dbReference>
<keyword evidence="6" id="KW-1185">Reference proteome</keyword>
<evidence type="ECO:0000256" key="2">
    <source>
        <dbReference type="PROSITE-ProRule" id="PRU00339"/>
    </source>
</evidence>
<keyword evidence="1" id="KW-0378">Hydrolase</keyword>
<dbReference type="InterPro" id="IPR001932">
    <property type="entry name" value="PPM-type_phosphatase-like_dom"/>
</dbReference>
<keyword evidence="3" id="KW-0472">Membrane</keyword>
<dbReference type="Gene3D" id="1.25.40.10">
    <property type="entry name" value="Tetratricopeptide repeat domain"/>
    <property type="match status" value="2"/>
</dbReference>
<keyword evidence="2" id="KW-0802">TPR repeat</keyword>
<dbReference type="PANTHER" id="PTHR43156:SF9">
    <property type="entry name" value="HAMP DOMAIN-CONTAINING PROTEIN"/>
    <property type="match status" value="1"/>
</dbReference>
<dbReference type="Pfam" id="PF13424">
    <property type="entry name" value="TPR_12"/>
    <property type="match status" value="2"/>
</dbReference>
<protein>
    <recommendedName>
        <fullName evidence="4">PPM-type phosphatase domain-containing protein</fullName>
    </recommendedName>
</protein>
<gene>
    <name evidence="5" type="ORF">GCM10011506_12960</name>
</gene>
<dbReference type="InterPro" id="IPR019734">
    <property type="entry name" value="TPR_rpt"/>
</dbReference>
<evidence type="ECO:0000256" key="3">
    <source>
        <dbReference type="SAM" id="Phobius"/>
    </source>
</evidence>
<dbReference type="PANTHER" id="PTHR43156">
    <property type="entry name" value="STAGE II SPORULATION PROTEIN E-RELATED"/>
    <property type="match status" value="1"/>
</dbReference>
<name>A0ABQ1LVA8_9BACT</name>
<evidence type="ECO:0000313" key="5">
    <source>
        <dbReference type="EMBL" id="GGC28962.1"/>
    </source>
</evidence>
<dbReference type="EMBL" id="BMEC01000003">
    <property type="protein sequence ID" value="GGC28962.1"/>
    <property type="molecule type" value="Genomic_DNA"/>
</dbReference>
<dbReference type="SMART" id="SM00331">
    <property type="entry name" value="PP2C_SIG"/>
    <property type="match status" value="1"/>
</dbReference>
<dbReference type="SUPFAM" id="SSF48452">
    <property type="entry name" value="TPR-like"/>
    <property type="match status" value="2"/>
</dbReference>
<keyword evidence="3" id="KW-0812">Transmembrane</keyword>
<sequence length="680" mass="77929">MRLLFLTGVLFFLTFKVSGQEVSTDELLAKVDSVPDSTKIEIYLDVAIAFRILQSDKAVEYASNALAIAVKNGNHQKQAESLHILGSTYIVLGNYTKATSLLHEALQMYELTGKRKGVANTSNTLGIFYFEQKDYKNALKYYEKAKALVDSAIAPGSYATYQLNIGEVYQAMGQNEKASDIEKNALTTFKLVGDIDGMAYANGVLAKIKFREGNYEAALRLCEEALALFNEAQDHLGAVEYLHLLAKIHIKLDKIDRAKDYAMAALELSNQISTLRLKIASFNILADISIKEGNYFQAYQYKDSFVVLKDSLMDVEKQKNITNLRILNESSRKEQENELLRVEQQLQVKKIEEQRIINISVLGALLLIAIFALITFRSKQSKQRANTLLRKQNEEILMQREEIEAQSEGLKFINREVINKNKLIEEKNKNITDSINYAKRIQNALLPFSERIAKSIPEHFIFYKPKDIVSGDFYWFKELKDKVVIAVADCTGHGIPGAFMSFIGHDTLNHVINVKHITEPEEILKNLKNNIIHLLRQEENDNRDGMDISVCVWDRRKNIVEFAGANHSLLYIQNGKLFELKGNRTTIGFEEEKQTRTFDTKRIDITSDTMFYLFTDGYVDQFGSSKDVKFMKNRFRDLLLGIYEKKVETQEVIIRETMEQWMQNTEQIDDILVMGFRLYD</sequence>
<feature type="repeat" description="TPR" evidence="2">
    <location>
        <begin position="119"/>
        <end position="152"/>
    </location>
</feature>
<organism evidence="5 6">
    <name type="scientific">Marivirga lumbricoides</name>
    <dbReference type="NCBI Taxonomy" id="1046115"/>
    <lineage>
        <taxon>Bacteria</taxon>
        <taxon>Pseudomonadati</taxon>
        <taxon>Bacteroidota</taxon>
        <taxon>Cytophagia</taxon>
        <taxon>Cytophagales</taxon>
        <taxon>Marivirgaceae</taxon>
        <taxon>Marivirga</taxon>
    </lineage>
</organism>